<organism evidence="11">
    <name type="scientific">Campoletis chlorideae</name>
    <dbReference type="NCBI Taxonomy" id="219166"/>
    <lineage>
        <taxon>Eukaryota</taxon>
        <taxon>Metazoa</taxon>
        <taxon>Ecdysozoa</taxon>
        <taxon>Arthropoda</taxon>
        <taxon>Hexapoda</taxon>
        <taxon>Insecta</taxon>
        <taxon>Pterygota</taxon>
        <taxon>Neoptera</taxon>
        <taxon>Endopterygota</taxon>
        <taxon>Hymenoptera</taxon>
        <taxon>Apocrita</taxon>
        <taxon>Ichneumonoidea</taxon>
        <taxon>Ichneumonidae</taxon>
        <taxon>Campopleginae</taxon>
        <taxon>Dusona group</taxon>
        <taxon>Campoletis</taxon>
    </lineage>
</organism>
<dbReference type="PANTHER" id="PTHR21137">
    <property type="entry name" value="ODORANT RECEPTOR"/>
    <property type="match status" value="1"/>
</dbReference>
<dbReference type="GO" id="GO:0005886">
    <property type="term" value="C:plasma membrane"/>
    <property type="evidence" value="ECO:0007669"/>
    <property type="project" value="UniProtKB-SubCell"/>
</dbReference>
<comment type="similarity">
    <text evidence="10">Belongs to the insect chemoreceptor superfamily. Heteromeric odorant receptor channel (TC 1.A.69) family.</text>
</comment>
<evidence type="ECO:0000256" key="6">
    <source>
        <dbReference type="ARBA" id="ARBA00022989"/>
    </source>
</evidence>
<dbReference type="InterPro" id="IPR004117">
    <property type="entry name" value="7tm6_olfct_rcpt"/>
</dbReference>
<dbReference type="GO" id="GO:0005549">
    <property type="term" value="F:odorant binding"/>
    <property type="evidence" value="ECO:0007669"/>
    <property type="project" value="InterPro"/>
</dbReference>
<evidence type="ECO:0000256" key="8">
    <source>
        <dbReference type="ARBA" id="ARBA00023170"/>
    </source>
</evidence>
<keyword evidence="4 10" id="KW-0812">Transmembrane</keyword>
<comment type="subcellular location">
    <subcellularLocation>
        <location evidence="1 10">Cell membrane</location>
        <topology evidence="1 10">Multi-pass membrane protein</topology>
    </subcellularLocation>
</comment>
<dbReference type="PANTHER" id="PTHR21137:SF35">
    <property type="entry name" value="ODORANT RECEPTOR 19A-RELATED"/>
    <property type="match status" value="1"/>
</dbReference>
<proteinExistence type="evidence at transcript level"/>
<reference evidence="11" key="1">
    <citation type="journal article" date="2018" name="Insect Mol. Biol.">
        <title>An odorant receptor mediates the attractiveness of cis-jasmone to Campoletis chlorideae, the endoparasitoid of Helicoverpa armigera.</title>
        <authorList>
            <person name="Sun Y.L."/>
            <person name="Dong J.F."/>
            <person name="Ning C."/>
            <person name="Ding P.P."/>
            <person name="Huang L.Q."/>
            <person name="Sun J.G."/>
            <person name="Wang C.Z."/>
        </authorList>
    </citation>
    <scope>NUCLEOTIDE SEQUENCE</scope>
    <source>
        <strain evidence="11">CchlOR44</strain>
    </source>
</reference>
<evidence type="ECO:0000256" key="3">
    <source>
        <dbReference type="ARBA" id="ARBA00022606"/>
    </source>
</evidence>
<keyword evidence="5 10" id="KW-0552">Olfaction</keyword>
<feature type="transmembrane region" description="Helical" evidence="10">
    <location>
        <begin position="278"/>
        <end position="296"/>
    </location>
</feature>
<dbReference type="GO" id="GO:0007165">
    <property type="term" value="P:signal transduction"/>
    <property type="evidence" value="ECO:0007669"/>
    <property type="project" value="UniProtKB-KW"/>
</dbReference>
<reference evidence="11" key="2">
    <citation type="submission" date="2018-01" db="EMBL/GenBank/DDBJ databases">
        <authorList>
            <person name="Gaut B.S."/>
            <person name="Morton B.R."/>
            <person name="Clegg M.T."/>
            <person name="Duvall M.R."/>
        </authorList>
    </citation>
    <scope>NUCLEOTIDE SEQUENCE</scope>
    <source>
        <strain evidence="11">CchlOR44</strain>
    </source>
</reference>
<dbReference type="AlphaFoldDB" id="A0A346D401"/>
<dbReference type="EMBL" id="MG859343">
    <property type="protein sequence ID" value="AXM05171.1"/>
    <property type="molecule type" value="mRNA"/>
</dbReference>
<evidence type="ECO:0000256" key="7">
    <source>
        <dbReference type="ARBA" id="ARBA00023136"/>
    </source>
</evidence>
<keyword evidence="9 10" id="KW-0807">Transducer</keyword>
<evidence type="ECO:0000256" key="5">
    <source>
        <dbReference type="ARBA" id="ARBA00022725"/>
    </source>
</evidence>
<name>A0A346D401_9HYME</name>
<evidence type="ECO:0000256" key="4">
    <source>
        <dbReference type="ARBA" id="ARBA00022692"/>
    </source>
</evidence>
<protein>
    <recommendedName>
        <fullName evidence="10">Odorant receptor</fullName>
    </recommendedName>
</protein>
<evidence type="ECO:0000256" key="10">
    <source>
        <dbReference type="RuleBase" id="RU351113"/>
    </source>
</evidence>
<dbReference type="GO" id="GO:0004984">
    <property type="term" value="F:olfactory receptor activity"/>
    <property type="evidence" value="ECO:0007669"/>
    <property type="project" value="InterPro"/>
</dbReference>
<keyword evidence="2" id="KW-1003">Cell membrane</keyword>
<sequence>MKIIINAFSTQLPQDQKVYDDAAKVLSWNRWLLTVLGIWPKNPSEIRFGINFGYFCYHMLMEYLDLCLFISNLEHVIENLTENMAFSQILIRMAMLKRYNKPLGTVIDEVFKDFDYRKYKTIEESDAFIKYNKRSKLFVKLLSAFVVLTASSYYVKPLTAKPPEDLSIVIPENASATYELPYRFHVFYKIEDDQTYLYTYLSQLPFVFVSGFGQSAADCLMVTLVFHVCGQMSILAMRISKINSNADSCEEELREIVKDHNRLLQMGTVVQEAFSETLLGHLIGATSLVCILGYQVLTNFAKGQNADLVTFITFAFLVLLVLYAHCTVGESLITESLNVCNAFYDCEWYNMPTKKARVIIICMARSQKPLCLTAGKFGIFCLSTLTEVLKTAMGYLSVLRTLL</sequence>
<evidence type="ECO:0000256" key="1">
    <source>
        <dbReference type="ARBA" id="ARBA00004651"/>
    </source>
</evidence>
<keyword evidence="8 10" id="KW-0675">Receptor</keyword>
<evidence type="ECO:0000256" key="2">
    <source>
        <dbReference type="ARBA" id="ARBA00022475"/>
    </source>
</evidence>
<keyword evidence="6 10" id="KW-1133">Transmembrane helix</keyword>
<evidence type="ECO:0000313" key="11">
    <source>
        <dbReference type="EMBL" id="AXM05171.1"/>
    </source>
</evidence>
<feature type="transmembrane region" description="Helical" evidence="10">
    <location>
        <begin position="206"/>
        <end position="229"/>
    </location>
</feature>
<accession>A0A346D401</accession>
<comment type="caution">
    <text evidence="10">Lacks conserved residue(s) required for the propagation of feature annotation.</text>
</comment>
<evidence type="ECO:0000256" key="9">
    <source>
        <dbReference type="ARBA" id="ARBA00023224"/>
    </source>
</evidence>
<keyword evidence="7 10" id="KW-0472">Membrane</keyword>
<dbReference type="Pfam" id="PF02949">
    <property type="entry name" value="7tm_6"/>
    <property type="match status" value="1"/>
</dbReference>
<feature type="transmembrane region" description="Helical" evidence="10">
    <location>
        <begin position="137"/>
        <end position="155"/>
    </location>
</feature>
<keyword evidence="3 10" id="KW-0716">Sensory transduction</keyword>
<feature type="transmembrane region" description="Helical" evidence="10">
    <location>
        <begin position="308"/>
        <end position="326"/>
    </location>
</feature>